<dbReference type="InterPro" id="IPR017853">
    <property type="entry name" value="GH"/>
</dbReference>
<evidence type="ECO:0000256" key="2">
    <source>
        <dbReference type="ARBA" id="ARBA00004851"/>
    </source>
</evidence>
<proteinExistence type="inferred from homology"/>
<dbReference type="GO" id="GO:0045493">
    <property type="term" value="P:xylan catabolic process"/>
    <property type="evidence" value="ECO:0007669"/>
    <property type="project" value="UniProtKB-KW"/>
</dbReference>
<feature type="domain" description="GH10" evidence="10">
    <location>
        <begin position="29"/>
        <end position="80"/>
    </location>
</feature>
<sequence length="101" mass="11007">MVQFSSIVQCTLLATAASAYVTSRQAAESLHDAFTAAGKKYFGNIAEQALLENPQNEPIIAADFGALTCENSMKWDATERMLFIATTWLSLLTPDSYPGRL</sequence>
<keyword evidence="5" id="KW-0858">Xylan degradation</keyword>
<evidence type="ECO:0000256" key="7">
    <source>
        <dbReference type="ARBA" id="ARBA00023277"/>
    </source>
</evidence>
<organism evidence="11 12">
    <name type="scientific">Aspergillus oryzae</name>
    <name type="common">Yellow koji mold</name>
    <dbReference type="NCBI Taxonomy" id="5062"/>
    <lineage>
        <taxon>Eukaryota</taxon>
        <taxon>Fungi</taxon>
        <taxon>Dikarya</taxon>
        <taxon>Ascomycota</taxon>
        <taxon>Pezizomycotina</taxon>
        <taxon>Eurotiomycetes</taxon>
        <taxon>Eurotiomycetidae</taxon>
        <taxon>Eurotiales</taxon>
        <taxon>Aspergillaceae</taxon>
        <taxon>Aspergillus</taxon>
        <taxon>Aspergillus subgen. Circumdati</taxon>
    </lineage>
</organism>
<keyword evidence="7" id="KW-0119">Carbohydrate metabolism</keyword>
<dbReference type="EC" id="3.2.1.8" evidence="4"/>
<evidence type="ECO:0000256" key="5">
    <source>
        <dbReference type="ARBA" id="ARBA00022651"/>
    </source>
</evidence>
<accession>A0AAN5C399</accession>
<dbReference type="GO" id="GO:0031176">
    <property type="term" value="F:endo-1,4-beta-xylanase activity"/>
    <property type="evidence" value="ECO:0007669"/>
    <property type="project" value="UniProtKB-EC"/>
</dbReference>
<evidence type="ECO:0000256" key="3">
    <source>
        <dbReference type="ARBA" id="ARBA00007495"/>
    </source>
</evidence>
<evidence type="ECO:0000256" key="8">
    <source>
        <dbReference type="ARBA" id="ARBA00023326"/>
    </source>
</evidence>
<dbReference type="Gene3D" id="3.20.20.80">
    <property type="entry name" value="Glycosidases"/>
    <property type="match status" value="1"/>
</dbReference>
<name>A0AAN5C399_ASPOZ</name>
<reference evidence="11" key="1">
    <citation type="submission" date="2023-04" db="EMBL/GenBank/DDBJ databases">
        <title>Aspergillus oryzae NBRC 4228.</title>
        <authorList>
            <person name="Ichikawa N."/>
            <person name="Sato H."/>
            <person name="Tonouchi N."/>
        </authorList>
    </citation>
    <scope>NUCLEOTIDE SEQUENCE</scope>
    <source>
        <strain evidence="11">NBRC 4228</strain>
    </source>
</reference>
<keyword evidence="8" id="KW-0624">Polysaccharide degradation</keyword>
<dbReference type="AlphaFoldDB" id="A0AAN5C399"/>
<evidence type="ECO:0000256" key="1">
    <source>
        <dbReference type="ARBA" id="ARBA00000681"/>
    </source>
</evidence>
<evidence type="ECO:0000313" key="11">
    <source>
        <dbReference type="EMBL" id="GMG36049.1"/>
    </source>
</evidence>
<gene>
    <name evidence="11" type="ORF">Aory04_001115800</name>
</gene>
<comment type="similarity">
    <text evidence="3">Belongs to the glycosyl hydrolase 10 (cellulase F) family.</text>
</comment>
<evidence type="ECO:0000256" key="9">
    <source>
        <dbReference type="SAM" id="SignalP"/>
    </source>
</evidence>
<evidence type="ECO:0000256" key="6">
    <source>
        <dbReference type="ARBA" id="ARBA00022801"/>
    </source>
</evidence>
<feature type="chain" id="PRO_5042883506" description="endo-1,4-beta-xylanase" evidence="9">
    <location>
        <begin position="20"/>
        <end position="101"/>
    </location>
</feature>
<comment type="catalytic activity">
    <reaction evidence="1">
        <text>Endohydrolysis of (1-&gt;4)-beta-D-xylosidic linkages in xylans.</text>
        <dbReference type="EC" id="3.2.1.8"/>
    </reaction>
</comment>
<keyword evidence="9" id="KW-0732">Signal</keyword>
<keyword evidence="6" id="KW-0378">Hydrolase</keyword>
<dbReference type="SUPFAM" id="SSF51445">
    <property type="entry name" value="(Trans)glycosidases"/>
    <property type="match status" value="1"/>
</dbReference>
<comment type="caution">
    <text evidence="11">The sequence shown here is derived from an EMBL/GenBank/DDBJ whole genome shotgun (WGS) entry which is preliminary data.</text>
</comment>
<evidence type="ECO:0000313" key="12">
    <source>
        <dbReference type="Proteomes" id="UP001165205"/>
    </source>
</evidence>
<dbReference type="InterPro" id="IPR001000">
    <property type="entry name" value="GH10_dom"/>
</dbReference>
<feature type="signal peptide" evidence="9">
    <location>
        <begin position="1"/>
        <end position="19"/>
    </location>
</feature>
<dbReference type="Pfam" id="PF00331">
    <property type="entry name" value="Glyco_hydro_10"/>
    <property type="match status" value="1"/>
</dbReference>
<evidence type="ECO:0000256" key="4">
    <source>
        <dbReference type="ARBA" id="ARBA00012590"/>
    </source>
</evidence>
<dbReference type="Proteomes" id="UP001165205">
    <property type="component" value="Unassembled WGS sequence"/>
</dbReference>
<protein>
    <recommendedName>
        <fullName evidence="4">endo-1,4-beta-xylanase</fullName>
        <ecNumber evidence="4">3.2.1.8</ecNumber>
    </recommendedName>
</protein>
<comment type="pathway">
    <text evidence="2">Glycan degradation; xylan degradation.</text>
</comment>
<evidence type="ECO:0000259" key="10">
    <source>
        <dbReference type="Pfam" id="PF00331"/>
    </source>
</evidence>
<dbReference type="EMBL" id="BSYA01000188">
    <property type="protein sequence ID" value="GMG36049.1"/>
    <property type="molecule type" value="Genomic_DNA"/>
</dbReference>